<dbReference type="InterPro" id="IPR011701">
    <property type="entry name" value="MFS"/>
</dbReference>
<protein>
    <submittedName>
        <fullName evidence="8">MFS transporter</fullName>
    </submittedName>
</protein>
<dbReference type="PANTHER" id="PTHR43266:SF2">
    <property type="entry name" value="MAJOR FACILITATOR SUPERFAMILY (MFS) PROFILE DOMAIN-CONTAINING PROTEIN"/>
    <property type="match status" value="1"/>
</dbReference>
<dbReference type="Gene3D" id="1.20.1250.20">
    <property type="entry name" value="MFS general substrate transporter like domains"/>
    <property type="match status" value="1"/>
</dbReference>
<name>A0ABZ2XR44_9RHOB</name>
<dbReference type="RefSeq" id="WP_406645724.1">
    <property type="nucleotide sequence ID" value="NZ_CP123584.1"/>
</dbReference>
<accession>A0ABZ2XR44</accession>
<proteinExistence type="predicted"/>
<dbReference type="EMBL" id="CP123584">
    <property type="protein sequence ID" value="WZK88338.1"/>
    <property type="molecule type" value="Genomic_DNA"/>
</dbReference>
<evidence type="ECO:0000256" key="7">
    <source>
        <dbReference type="SAM" id="Phobius"/>
    </source>
</evidence>
<feature type="transmembrane region" description="Helical" evidence="7">
    <location>
        <begin position="281"/>
        <end position="299"/>
    </location>
</feature>
<evidence type="ECO:0000256" key="2">
    <source>
        <dbReference type="ARBA" id="ARBA00022448"/>
    </source>
</evidence>
<evidence type="ECO:0000256" key="4">
    <source>
        <dbReference type="ARBA" id="ARBA00022692"/>
    </source>
</evidence>
<keyword evidence="9" id="KW-1185">Reference proteome</keyword>
<dbReference type="SUPFAM" id="SSF103473">
    <property type="entry name" value="MFS general substrate transporter"/>
    <property type="match status" value="1"/>
</dbReference>
<keyword evidence="3" id="KW-1003">Cell membrane</keyword>
<feature type="transmembrane region" description="Helical" evidence="7">
    <location>
        <begin position="305"/>
        <end position="324"/>
    </location>
</feature>
<dbReference type="Proteomes" id="UP001623232">
    <property type="component" value="Chromosome"/>
</dbReference>
<dbReference type="Pfam" id="PF07690">
    <property type="entry name" value="MFS_1"/>
    <property type="match status" value="1"/>
</dbReference>
<evidence type="ECO:0000313" key="8">
    <source>
        <dbReference type="EMBL" id="WZK88338.1"/>
    </source>
</evidence>
<evidence type="ECO:0000256" key="6">
    <source>
        <dbReference type="ARBA" id="ARBA00023136"/>
    </source>
</evidence>
<feature type="transmembrane region" description="Helical" evidence="7">
    <location>
        <begin position="12"/>
        <end position="34"/>
    </location>
</feature>
<feature type="transmembrane region" description="Helical" evidence="7">
    <location>
        <begin position="217"/>
        <end position="238"/>
    </location>
</feature>
<organism evidence="8 9">
    <name type="scientific">Aliisedimentitalea scapharcae</name>
    <dbReference type="NCBI Taxonomy" id="1524259"/>
    <lineage>
        <taxon>Bacteria</taxon>
        <taxon>Pseudomonadati</taxon>
        <taxon>Pseudomonadota</taxon>
        <taxon>Alphaproteobacteria</taxon>
        <taxon>Rhodobacterales</taxon>
        <taxon>Roseobacteraceae</taxon>
        <taxon>Aliisedimentitalea</taxon>
    </lineage>
</organism>
<evidence type="ECO:0000313" key="9">
    <source>
        <dbReference type="Proteomes" id="UP001623232"/>
    </source>
</evidence>
<gene>
    <name evidence="8" type="ORF">QEZ52_17310</name>
</gene>
<evidence type="ECO:0000256" key="3">
    <source>
        <dbReference type="ARBA" id="ARBA00022475"/>
    </source>
</evidence>
<feature type="transmembrane region" description="Helical" evidence="7">
    <location>
        <begin position="250"/>
        <end position="269"/>
    </location>
</feature>
<comment type="subcellular location">
    <subcellularLocation>
        <location evidence="1">Cell membrane</location>
        <topology evidence="1">Multi-pass membrane protein</topology>
    </subcellularLocation>
</comment>
<keyword evidence="5 7" id="KW-1133">Transmembrane helix</keyword>
<feature type="transmembrane region" description="Helical" evidence="7">
    <location>
        <begin position="376"/>
        <end position="394"/>
    </location>
</feature>
<reference evidence="8 9" key="1">
    <citation type="submission" date="2023-04" db="EMBL/GenBank/DDBJ databases">
        <title>Complete genome sequence of Alisedimentitalea scapharcae.</title>
        <authorList>
            <person name="Rong J.-C."/>
            <person name="Yi M.-L."/>
            <person name="Zhao Q."/>
        </authorList>
    </citation>
    <scope>NUCLEOTIDE SEQUENCE [LARGE SCALE GENOMIC DNA]</scope>
    <source>
        <strain evidence="8 9">KCTC 42119</strain>
    </source>
</reference>
<dbReference type="PANTHER" id="PTHR43266">
    <property type="entry name" value="MACROLIDE-EFFLUX PROTEIN"/>
    <property type="match status" value="1"/>
</dbReference>
<feature type="transmembrane region" description="Helical" evidence="7">
    <location>
        <begin position="167"/>
        <end position="187"/>
    </location>
</feature>
<feature type="transmembrane region" description="Helical" evidence="7">
    <location>
        <begin position="46"/>
        <end position="70"/>
    </location>
</feature>
<dbReference type="InterPro" id="IPR036259">
    <property type="entry name" value="MFS_trans_sf"/>
</dbReference>
<evidence type="ECO:0000256" key="5">
    <source>
        <dbReference type="ARBA" id="ARBA00022989"/>
    </source>
</evidence>
<keyword evidence="2" id="KW-0813">Transport</keyword>
<evidence type="ECO:0000256" key="1">
    <source>
        <dbReference type="ARBA" id="ARBA00004651"/>
    </source>
</evidence>
<keyword evidence="6 7" id="KW-0472">Membrane</keyword>
<keyword evidence="4 7" id="KW-0812">Transmembrane</keyword>
<dbReference type="CDD" id="cd06173">
    <property type="entry name" value="MFS_MefA_like"/>
    <property type="match status" value="1"/>
</dbReference>
<sequence length="407" mass="43138">MLSILANRTYRHLFLAQLIAVIGTGLATIALSLLAYDLAGEEAGLVLGLALTIKMVCYVTIAPIAAAFAAQMPRRTWLVTLDLIRAGAALCLPFVTEIWQIYLLIFVLQSASAAFTPAYQASIPDVLPDEEEYTKALSLSRLAYDLESLVSPGLAALLLGVLTFDSLFFGTAIGFVASALLVTSILLPSPVPTVRRSLHDRTTRGLRLYLTTPRLRGLLGLTVAASATASMVFVNTVVMTRSVLGLGESSVALALALFGVGSMLVALILPPLLKHTKERRVMSLGALVAILSLTGLAVVQGGGSLTMGWVGLAWFGTGVGYAAVMTPSGRLLRRSVAPEDGPAIFAAQFTLSHACWLVSYPLAGWAMTRLGAQPTLLLLTGLAWIGLLVGRWAWPAPKPDQTQPETN</sequence>